<reference evidence="9 10" key="1">
    <citation type="submission" date="2012-05" db="EMBL/GenBank/DDBJ databases">
        <title>Recombination and specialization in a pathogen metapopulation.</title>
        <authorList>
            <person name="Gardiner A."/>
            <person name="Kemen E."/>
            <person name="Schultz-Larsen T."/>
            <person name="MacLean D."/>
            <person name="Van Oosterhout C."/>
            <person name="Jones J.D.G."/>
        </authorList>
    </citation>
    <scope>NUCLEOTIDE SEQUENCE [LARGE SCALE GENOMIC DNA]</scope>
    <source>
        <strain evidence="9 10">Ac Nc2</strain>
    </source>
</reference>
<keyword evidence="7" id="KW-0472">Membrane</keyword>
<evidence type="ECO:0000256" key="2">
    <source>
        <dbReference type="ARBA" id="ARBA00009544"/>
    </source>
</evidence>
<dbReference type="InterPro" id="IPR036470">
    <property type="entry name" value="Elicitin_sf"/>
</dbReference>
<proteinExistence type="inferred from homology"/>
<keyword evidence="7" id="KW-0812">Transmembrane</keyword>
<dbReference type="SUPFAM" id="SSF48647">
    <property type="entry name" value="Fungal elicitin"/>
    <property type="match status" value="1"/>
</dbReference>
<sequence>MRIESLCLCVLLYEAIFTCVYTNYACDIPQIQGTLLPNGTEYNNICQSKSGYDIFSLDKYPNEEQVQVLSHTRECTDVLNQINSRANQLIQCDVNINGTNLSYGWLISTWLMGKTGNPSNETDSLTGENGSYEVEPSSADNSTSAIDSESKDEDVGKSKIQKKKEQKPAHASASTESRATSVCFSFVVGGFFAFVVSIATV</sequence>
<keyword evidence="3" id="KW-0964">Secreted</keyword>
<accession>A0A024GJD3</accession>
<dbReference type="OrthoDB" id="163896at2759"/>
<dbReference type="Gene3D" id="1.10.239.10">
    <property type="entry name" value="Elicitin domain"/>
    <property type="match status" value="1"/>
</dbReference>
<dbReference type="Pfam" id="PF00964">
    <property type="entry name" value="Elicitin"/>
    <property type="match status" value="1"/>
</dbReference>
<protein>
    <recommendedName>
        <fullName evidence="11">Elicitin</fullName>
    </recommendedName>
</protein>
<evidence type="ECO:0000313" key="9">
    <source>
        <dbReference type="EMBL" id="CCI46414.1"/>
    </source>
</evidence>
<evidence type="ECO:0000313" key="10">
    <source>
        <dbReference type="Proteomes" id="UP000053237"/>
    </source>
</evidence>
<keyword evidence="5" id="KW-1015">Disulfide bond</keyword>
<evidence type="ECO:0000256" key="4">
    <source>
        <dbReference type="ARBA" id="ARBA00022978"/>
    </source>
</evidence>
<keyword evidence="8" id="KW-0732">Signal</keyword>
<keyword evidence="10" id="KW-1185">Reference proteome</keyword>
<feature type="signal peptide" evidence="8">
    <location>
        <begin position="1"/>
        <end position="22"/>
    </location>
</feature>
<evidence type="ECO:0000256" key="8">
    <source>
        <dbReference type="SAM" id="SignalP"/>
    </source>
</evidence>
<keyword evidence="7" id="KW-1133">Transmembrane helix</keyword>
<evidence type="ECO:0000256" key="6">
    <source>
        <dbReference type="SAM" id="MobiDB-lite"/>
    </source>
</evidence>
<evidence type="ECO:0000256" key="7">
    <source>
        <dbReference type="SAM" id="Phobius"/>
    </source>
</evidence>
<feature type="region of interest" description="Disordered" evidence="6">
    <location>
        <begin position="118"/>
        <end position="173"/>
    </location>
</feature>
<evidence type="ECO:0008006" key="11">
    <source>
        <dbReference type="Google" id="ProtNLM"/>
    </source>
</evidence>
<dbReference type="GO" id="GO:0005576">
    <property type="term" value="C:extracellular region"/>
    <property type="evidence" value="ECO:0007669"/>
    <property type="project" value="UniProtKB-SubCell"/>
</dbReference>
<dbReference type="InParanoid" id="A0A024GJD3"/>
<dbReference type="Proteomes" id="UP000053237">
    <property type="component" value="Unassembled WGS sequence"/>
</dbReference>
<evidence type="ECO:0000256" key="1">
    <source>
        <dbReference type="ARBA" id="ARBA00004613"/>
    </source>
</evidence>
<dbReference type="GO" id="GO:0052040">
    <property type="term" value="P:symbiont-mediated perturbation of host programmed cell death"/>
    <property type="evidence" value="ECO:0007669"/>
    <property type="project" value="UniProtKB-KW"/>
</dbReference>
<comment type="similarity">
    <text evidence="2">Belongs to the elicitin family.</text>
</comment>
<gene>
    <name evidence="9" type="ORF">BN9_073430</name>
</gene>
<name>A0A024GJD3_9STRA</name>
<dbReference type="AlphaFoldDB" id="A0A024GJD3"/>
<evidence type="ECO:0000256" key="5">
    <source>
        <dbReference type="ARBA" id="ARBA00023157"/>
    </source>
</evidence>
<comment type="caution">
    <text evidence="9">The sequence shown here is derived from an EMBL/GenBank/DDBJ whole genome shotgun (WGS) entry which is preliminary data.</text>
</comment>
<dbReference type="InterPro" id="IPR002200">
    <property type="entry name" value="Elicitin"/>
</dbReference>
<evidence type="ECO:0000256" key="3">
    <source>
        <dbReference type="ARBA" id="ARBA00022525"/>
    </source>
</evidence>
<dbReference type="EMBL" id="CAIX01000126">
    <property type="protein sequence ID" value="CCI46414.1"/>
    <property type="molecule type" value="Genomic_DNA"/>
</dbReference>
<organism evidence="9 10">
    <name type="scientific">Albugo candida</name>
    <dbReference type="NCBI Taxonomy" id="65357"/>
    <lineage>
        <taxon>Eukaryota</taxon>
        <taxon>Sar</taxon>
        <taxon>Stramenopiles</taxon>
        <taxon>Oomycota</taxon>
        <taxon>Peronosporomycetes</taxon>
        <taxon>Albuginales</taxon>
        <taxon>Albuginaceae</taxon>
        <taxon>Albugo</taxon>
    </lineage>
</organism>
<keyword evidence="4" id="KW-0928">Hypersensitive response elicitation</keyword>
<feature type="compositionally biased region" description="Polar residues" evidence="6">
    <location>
        <begin position="138"/>
        <end position="147"/>
    </location>
</feature>
<feature type="chain" id="PRO_5001532446" description="Elicitin" evidence="8">
    <location>
        <begin position="23"/>
        <end position="201"/>
    </location>
</feature>
<comment type="subcellular location">
    <subcellularLocation>
        <location evidence="1">Secreted</location>
    </subcellularLocation>
</comment>
<feature type="compositionally biased region" description="Polar residues" evidence="6">
    <location>
        <begin position="118"/>
        <end position="129"/>
    </location>
</feature>
<feature type="transmembrane region" description="Helical" evidence="7">
    <location>
        <begin position="179"/>
        <end position="199"/>
    </location>
</feature>